<comment type="caution">
    <text evidence="4">The sequence shown here is derived from an EMBL/GenBank/DDBJ whole genome shotgun (WGS) entry which is preliminary data.</text>
</comment>
<evidence type="ECO:0000259" key="3">
    <source>
        <dbReference type="PROSITE" id="PS51387"/>
    </source>
</evidence>
<dbReference type="Pfam" id="PF01565">
    <property type="entry name" value="FAD_binding_4"/>
    <property type="match status" value="1"/>
</dbReference>
<dbReference type="GO" id="GO:0003824">
    <property type="term" value="F:catalytic activity"/>
    <property type="evidence" value="ECO:0007669"/>
    <property type="project" value="InterPro"/>
</dbReference>
<dbReference type="InterPro" id="IPR016166">
    <property type="entry name" value="FAD-bd_PCMH"/>
</dbReference>
<dbReference type="GO" id="GO:0071949">
    <property type="term" value="F:FAD binding"/>
    <property type="evidence" value="ECO:0007669"/>
    <property type="project" value="InterPro"/>
</dbReference>
<evidence type="ECO:0000256" key="2">
    <source>
        <dbReference type="ARBA" id="ARBA00022827"/>
    </source>
</evidence>
<organism evidence="4 5">
    <name type="scientific">Ornithinimicrobium humiphilum</name>
    <dbReference type="NCBI Taxonomy" id="125288"/>
    <lineage>
        <taxon>Bacteria</taxon>
        <taxon>Bacillati</taxon>
        <taxon>Actinomycetota</taxon>
        <taxon>Actinomycetes</taxon>
        <taxon>Micrococcales</taxon>
        <taxon>Ornithinimicrobiaceae</taxon>
        <taxon>Ornithinimicrobium</taxon>
    </lineage>
</organism>
<dbReference type="Proteomes" id="UP000315133">
    <property type="component" value="Unassembled WGS sequence"/>
</dbReference>
<sequence length="434" mass="44313">MGLVENLAGACDVRPAGDHDQVDGMTPSVVASPASTEETSALLRACSEQDLAVVVRGHGSKLTWGRAPERVDVVLDTTRMAELVEHSRGDLIATAGAGMPLARLQSLLSEGGHQLVVDDLALGRGRDAGPEGVGSTLGGALATNMSGPRRMWTGSMRDLVIGVRFVRADGTIARAGGKVVKNVAGYDLSKLLTGSYGTLAVVTEVTVRLHPLPEASWSVHTRVGAERLPAVLAELVRSQLAPRAVEVVSGPELGGDAVVSALLEGTRQGVEARVGTLTALLGELGGGPVDASDNGDGTPRTSAVEADVSPVLPDMGEAGRPTLVRTTARLSGIPELVATATAHGFTMSGSAGSGVLYASSPEGRGVAGTVGAVDALRATSVRLGGSTVVLDAVPEVKAAVDSWGSVPGLDLMRRVKQEFDPGRILAPGRYVGGM</sequence>
<dbReference type="AlphaFoldDB" id="A0A543KQ11"/>
<evidence type="ECO:0000313" key="5">
    <source>
        <dbReference type="Proteomes" id="UP000315133"/>
    </source>
</evidence>
<keyword evidence="5" id="KW-1185">Reference proteome</keyword>
<dbReference type="PANTHER" id="PTHR11748:SF103">
    <property type="entry name" value="GLYCOLATE OXIDASE SUBUNIT GLCE"/>
    <property type="match status" value="1"/>
</dbReference>
<feature type="domain" description="FAD-binding PCMH-type" evidence="3">
    <location>
        <begin position="22"/>
        <end position="212"/>
    </location>
</feature>
<dbReference type="RefSeq" id="WP_202877025.1">
    <property type="nucleotide sequence ID" value="NZ_BAAAIL010000002.1"/>
</dbReference>
<accession>A0A543KQ11</accession>
<dbReference type="EMBL" id="VFPU01000001">
    <property type="protein sequence ID" value="TQM97165.1"/>
    <property type="molecule type" value="Genomic_DNA"/>
</dbReference>
<protein>
    <submittedName>
        <fullName evidence="4">Glycolate oxidase FAD binding subunit</fullName>
    </submittedName>
</protein>
<keyword evidence="2" id="KW-0274">FAD</keyword>
<dbReference type="Gene3D" id="3.30.465.10">
    <property type="match status" value="1"/>
</dbReference>
<dbReference type="PANTHER" id="PTHR11748">
    <property type="entry name" value="D-LACTATE DEHYDROGENASE"/>
    <property type="match status" value="1"/>
</dbReference>
<dbReference type="InterPro" id="IPR036318">
    <property type="entry name" value="FAD-bd_PCMH-like_sf"/>
</dbReference>
<evidence type="ECO:0000313" key="4">
    <source>
        <dbReference type="EMBL" id="TQM97165.1"/>
    </source>
</evidence>
<dbReference type="SUPFAM" id="SSF56176">
    <property type="entry name" value="FAD-binding/transporter-associated domain-like"/>
    <property type="match status" value="1"/>
</dbReference>
<dbReference type="PROSITE" id="PS51387">
    <property type="entry name" value="FAD_PCMH"/>
    <property type="match status" value="1"/>
</dbReference>
<keyword evidence="1" id="KW-0285">Flavoprotein</keyword>
<dbReference type="InterPro" id="IPR016169">
    <property type="entry name" value="FAD-bd_PCMH_sub2"/>
</dbReference>
<dbReference type="InterPro" id="IPR006094">
    <property type="entry name" value="Oxid_FAD_bind_N"/>
</dbReference>
<dbReference type="SUPFAM" id="SSF55103">
    <property type="entry name" value="FAD-linked oxidases, C-terminal domain"/>
    <property type="match status" value="1"/>
</dbReference>
<gene>
    <name evidence="4" type="ORF">FB476_2068</name>
</gene>
<dbReference type="InterPro" id="IPR016164">
    <property type="entry name" value="FAD-linked_Oxase-like_C"/>
</dbReference>
<name>A0A543KQ11_9MICO</name>
<proteinExistence type="predicted"/>
<reference evidence="4 5" key="1">
    <citation type="submission" date="2019-06" db="EMBL/GenBank/DDBJ databases">
        <title>Sequencing the genomes of 1000 actinobacteria strains.</title>
        <authorList>
            <person name="Klenk H.-P."/>
        </authorList>
    </citation>
    <scope>NUCLEOTIDE SEQUENCE [LARGE SCALE GENOMIC DNA]</scope>
    <source>
        <strain evidence="4 5">DSM 12362</strain>
    </source>
</reference>
<evidence type="ECO:0000256" key="1">
    <source>
        <dbReference type="ARBA" id="ARBA00022630"/>
    </source>
</evidence>